<feature type="region of interest" description="Disordered" evidence="1">
    <location>
        <begin position="347"/>
        <end position="367"/>
    </location>
</feature>
<dbReference type="SUPFAM" id="SSF81383">
    <property type="entry name" value="F-box domain"/>
    <property type="match status" value="1"/>
</dbReference>
<organism evidence="2 3">
    <name type="scientific">Extremus antarcticus</name>
    <dbReference type="NCBI Taxonomy" id="702011"/>
    <lineage>
        <taxon>Eukaryota</taxon>
        <taxon>Fungi</taxon>
        <taxon>Dikarya</taxon>
        <taxon>Ascomycota</taxon>
        <taxon>Pezizomycotina</taxon>
        <taxon>Dothideomycetes</taxon>
        <taxon>Dothideomycetidae</taxon>
        <taxon>Mycosphaerellales</taxon>
        <taxon>Extremaceae</taxon>
        <taxon>Extremus</taxon>
    </lineage>
</organism>
<evidence type="ECO:0000313" key="2">
    <source>
        <dbReference type="EMBL" id="KAK3053343.1"/>
    </source>
</evidence>
<proteinExistence type="predicted"/>
<protein>
    <submittedName>
        <fullName evidence="2">Uncharacterized protein</fullName>
    </submittedName>
</protein>
<dbReference type="InterPro" id="IPR036047">
    <property type="entry name" value="F-box-like_dom_sf"/>
</dbReference>
<accession>A0AAJ0GC50</accession>
<name>A0AAJ0GC50_9PEZI</name>
<keyword evidence="3" id="KW-1185">Reference proteome</keyword>
<dbReference type="EMBL" id="JAWDJX010000016">
    <property type="protein sequence ID" value="KAK3053343.1"/>
    <property type="molecule type" value="Genomic_DNA"/>
</dbReference>
<evidence type="ECO:0000256" key="1">
    <source>
        <dbReference type="SAM" id="MobiDB-lite"/>
    </source>
</evidence>
<reference evidence="2" key="1">
    <citation type="submission" date="2023-04" db="EMBL/GenBank/DDBJ databases">
        <title>Black Yeasts Isolated from many extreme environments.</title>
        <authorList>
            <person name="Coleine C."/>
            <person name="Stajich J.E."/>
            <person name="Selbmann L."/>
        </authorList>
    </citation>
    <scope>NUCLEOTIDE SEQUENCE</scope>
    <source>
        <strain evidence="2">CCFEE 5312</strain>
    </source>
</reference>
<dbReference type="AlphaFoldDB" id="A0AAJ0GC50"/>
<sequence length="479" mass="54932">MATTAWRGLPYVGPDFFNIIPIEATQNIASFIELDKDLCAFRAAGRTLRDAIEADSGSFWRRRFLDIFERPVEAWNGGKGNLMFKNAYQKRRSALKCGAQFTTGGSEREKMCLEVVRDLVVDSFSEKHNESSTYEYDAKNLQYVKKFVVDNYDMLMLFMPQKTSRRFGPPSAPSRMMQTLQAICAPMLLSFNPTFENHHYGFPDSQTTVYSTIDNHPIFTGCHHLDVSMPYVLHNLNFWKYHMLREAEGTLYYPFSDLEHDEQPRWWDSQFQQGIHKLGKHWKGSYAFVERGEIDAMRAGGNDEQIQDVFAGEDGFSTFQDMTLQLTDDDESAWPLVFEQHLRSLTPPESRARTRAQQRSAKPEAVDKYRPQSFHFEGEGQDVTEKFLASGWLKALPPQEGIPGWQRLTMMKYFEDEDGSIDHQGLWAYEGVVLPGGQIVVGRWWSPTDDDNEGVYSGPFILWCVDGAKNAEQAEDGDE</sequence>
<dbReference type="Proteomes" id="UP001271007">
    <property type="component" value="Unassembled WGS sequence"/>
</dbReference>
<gene>
    <name evidence="2" type="ORF">LTR09_005512</name>
</gene>
<evidence type="ECO:0000313" key="3">
    <source>
        <dbReference type="Proteomes" id="UP001271007"/>
    </source>
</evidence>
<comment type="caution">
    <text evidence="2">The sequence shown here is derived from an EMBL/GenBank/DDBJ whole genome shotgun (WGS) entry which is preliminary data.</text>
</comment>